<accession>A0A9X1HYU7</accession>
<sequence>MSKLAIIFKKIEEDFHREVKAKGEYDIIFSPFSTGFTYEDFLFLDSNEAALNANKYLDELYEFSQIANTVPRKNDFWTISGEQKDYLFNVYQLILQNLRLLDPDTLKADMLYEHPVFDQALNAITHDGIDTYRSFLQLAFKTKREIRELKDSMTAENKKAVELELQLKEGNYEDIISEWAASGFKDEVESRILEIMKSEFRRFMTKLSESKAQLDVLKRTHAASGATYFVTSCRPNNLYNGDDLDWKRITITKNEIDAFSASQDYQIIFDNQESNDLDIERIDFDLLYVNITRAWFDKSLLESPFWDISLLDRSELEIPRITTQLIFVRNVDIKLITNSAKNNQILSQKGNMNAGPFILNTAVIGKQKMALKSFNKGLNLDRKTVMEVASGINKKNQVKASFMKHMISKKQNQFIRVAPKIKETRRKTTVPGFAHMTLNPMILHKPIIATVATAPKKYVTYTFSIIEAESNAAIQASKENVNIVSDDKTVDFQLAHNQVTCNLYPGKTYEIQVSVDGFEMQQLNISPGEGDAGKKVKRQILLKAEPKDNLQLIGVIALKIGQYPHPFRNANYL</sequence>
<dbReference type="AlphaFoldDB" id="A0A9X1HYU7"/>
<keyword evidence="2" id="KW-1185">Reference proteome</keyword>
<evidence type="ECO:0000313" key="2">
    <source>
        <dbReference type="Proteomes" id="UP001139409"/>
    </source>
</evidence>
<name>A0A9X1HYU7_9BACT</name>
<gene>
    <name evidence="1" type="ORF">LDX50_29870</name>
</gene>
<protein>
    <submittedName>
        <fullName evidence="1">Uncharacterized protein</fullName>
    </submittedName>
</protein>
<evidence type="ECO:0000313" key="1">
    <source>
        <dbReference type="EMBL" id="MCA6079117.1"/>
    </source>
</evidence>
<dbReference type="RefSeq" id="WP_225699979.1">
    <property type="nucleotide sequence ID" value="NZ_JAIXNE010000009.1"/>
</dbReference>
<proteinExistence type="predicted"/>
<reference evidence="1" key="1">
    <citation type="submission" date="2021-09" db="EMBL/GenBank/DDBJ databases">
        <title>Fulvivirga sp. isolated from coastal sediment.</title>
        <authorList>
            <person name="Yu H."/>
        </authorList>
    </citation>
    <scope>NUCLEOTIDE SEQUENCE</scope>
    <source>
        <strain evidence="1">1062</strain>
    </source>
</reference>
<comment type="caution">
    <text evidence="1">The sequence shown here is derived from an EMBL/GenBank/DDBJ whole genome shotgun (WGS) entry which is preliminary data.</text>
</comment>
<organism evidence="1 2">
    <name type="scientific">Fulvivirga sedimenti</name>
    <dbReference type="NCBI Taxonomy" id="2879465"/>
    <lineage>
        <taxon>Bacteria</taxon>
        <taxon>Pseudomonadati</taxon>
        <taxon>Bacteroidota</taxon>
        <taxon>Cytophagia</taxon>
        <taxon>Cytophagales</taxon>
        <taxon>Fulvivirgaceae</taxon>
        <taxon>Fulvivirga</taxon>
    </lineage>
</organism>
<dbReference type="Proteomes" id="UP001139409">
    <property type="component" value="Unassembled WGS sequence"/>
</dbReference>
<dbReference type="EMBL" id="JAIXNE010000009">
    <property type="protein sequence ID" value="MCA6079117.1"/>
    <property type="molecule type" value="Genomic_DNA"/>
</dbReference>